<accession>A0AAV7NGU6</accession>
<organism evidence="2 3">
    <name type="scientific">Pleurodeles waltl</name>
    <name type="common">Iberian ribbed newt</name>
    <dbReference type="NCBI Taxonomy" id="8319"/>
    <lineage>
        <taxon>Eukaryota</taxon>
        <taxon>Metazoa</taxon>
        <taxon>Chordata</taxon>
        <taxon>Craniata</taxon>
        <taxon>Vertebrata</taxon>
        <taxon>Euteleostomi</taxon>
        <taxon>Amphibia</taxon>
        <taxon>Batrachia</taxon>
        <taxon>Caudata</taxon>
        <taxon>Salamandroidea</taxon>
        <taxon>Salamandridae</taxon>
        <taxon>Pleurodelinae</taxon>
        <taxon>Pleurodeles</taxon>
    </lineage>
</organism>
<evidence type="ECO:0000313" key="2">
    <source>
        <dbReference type="EMBL" id="KAJ1115373.1"/>
    </source>
</evidence>
<protein>
    <submittedName>
        <fullName evidence="2">Uncharacterized protein</fullName>
    </submittedName>
</protein>
<gene>
    <name evidence="2" type="ORF">NDU88_003597</name>
</gene>
<reference evidence="2" key="1">
    <citation type="journal article" date="2022" name="bioRxiv">
        <title>Sequencing and chromosome-scale assembly of the giantPleurodeles waltlgenome.</title>
        <authorList>
            <person name="Brown T."/>
            <person name="Elewa A."/>
            <person name="Iarovenko S."/>
            <person name="Subramanian E."/>
            <person name="Araus A.J."/>
            <person name="Petzold A."/>
            <person name="Susuki M."/>
            <person name="Suzuki K.-i.T."/>
            <person name="Hayashi T."/>
            <person name="Toyoda A."/>
            <person name="Oliveira C."/>
            <person name="Osipova E."/>
            <person name="Leigh N.D."/>
            <person name="Simon A."/>
            <person name="Yun M.H."/>
        </authorList>
    </citation>
    <scope>NUCLEOTIDE SEQUENCE</scope>
    <source>
        <strain evidence="2">20211129_DDA</strain>
        <tissue evidence="2">Liver</tissue>
    </source>
</reference>
<dbReference type="AlphaFoldDB" id="A0AAV7NGU6"/>
<proteinExistence type="predicted"/>
<evidence type="ECO:0000256" key="1">
    <source>
        <dbReference type="SAM" id="MobiDB-lite"/>
    </source>
</evidence>
<sequence>MGVEGAGSQLKDSKSNTKEIEQNKCTKEENMCNGDFDITGPGDIKEKGYDTQEQKGLENRTRADRMK</sequence>
<feature type="compositionally biased region" description="Basic and acidic residues" evidence="1">
    <location>
        <begin position="11"/>
        <end position="30"/>
    </location>
</feature>
<comment type="caution">
    <text evidence="2">The sequence shown here is derived from an EMBL/GenBank/DDBJ whole genome shotgun (WGS) entry which is preliminary data.</text>
</comment>
<keyword evidence="3" id="KW-1185">Reference proteome</keyword>
<dbReference type="EMBL" id="JANPWB010000012">
    <property type="protein sequence ID" value="KAJ1115373.1"/>
    <property type="molecule type" value="Genomic_DNA"/>
</dbReference>
<feature type="compositionally biased region" description="Basic and acidic residues" evidence="1">
    <location>
        <begin position="43"/>
        <end position="67"/>
    </location>
</feature>
<dbReference type="Proteomes" id="UP001066276">
    <property type="component" value="Chromosome 8"/>
</dbReference>
<feature type="region of interest" description="Disordered" evidence="1">
    <location>
        <begin position="1"/>
        <end position="67"/>
    </location>
</feature>
<name>A0AAV7NGU6_PLEWA</name>
<evidence type="ECO:0000313" key="3">
    <source>
        <dbReference type="Proteomes" id="UP001066276"/>
    </source>
</evidence>